<evidence type="ECO:0000256" key="4">
    <source>
        <dbReference type="ARBA" id="ARBA00022723"/>
    </source>
</evidence>
<comment type="cofactor">
    <cofactor evidence="1">
        <name>[4Fe-4S] cluster</name>
        <dbReference type="ChEBI" id="CHEBI:49883"/>
    </cofactor>
</comment>
<dbReference type="CDD" id="cd01335">
    <property type="entry name" value="Radical_SAM"/>
    <property type="match status" value="1"/>
</dbReference>
<dbReference type="PIRSF" id="PIRSF004954">
    <property type="entry name" value="Radical_SAM"/>
    <property type="match status" value="1"/>
</dbReference>
<evidence type="ECO:0000256" key="2">
    <source>
        <dbReference type="ARBA" id="ARBA00022485"/>
    </source>
</evidence>
<evidence type="ECO:0000256" key="3">
    <source>
        <dbReference type="ARBA" id="ARBA00022691"/>
    </source>
</evidence>
<dbReference type="SUPFAM" id="SSF102114">
    <property type="entry name" value="Radical SAM enzymes"/>
    <property type="match status" value="1"/>
</dbReference>
<dbReference type="EMBL" id="CP001787">
    <property type="protein sequence ID" value="ACX72811.1"/>
    <property type="molecule type" value="Genomic_DNA"/>
</dbReference>
<keyword evidence="9" id="KW-1185">Reference proteome</keyword>
<gene>
    <name evidence="8" type="ordered locus">Metvu_0953</name>
</gene>
<keyword evidence="2" id="KW-0004">4Fe-4S</keyword>
<keyword evidence="6" id="KW-0411">Iron-sulfur</keyword>
<dbReference type="InterPro" id="IPR039661">
    <property type="entry name" value="ELP3"/>
</dbReference>
<dbReference type="InterPro" id="IPR005909">
    <property type="entry name" value="RaSEA"/>
</dbReference>
<organism evidence="8 9">
    <name type="scientific">Methanocaldococcus vulcanius (strain ATCC 700851 / DSM 12094 / M7)</name>
    <name type="common">Methanococcus vulcanius</name>
    <dbReference type="NCBI Taxonomy" id="579137"/>
    <lineage>
        <taxon>Archaea</taxon>
        <taxon>Methanobacteriati</taxon>
        <taxon>Methanobacteriota</taxon>
        <taxon>Methanomada group</taxon>
        <taxon>Methanococci</taxon>
        <taxon>Methanococcales</taxon>
        <taxon>Methanocaldococcaceae</taxon>
        <taxon>Methanocaldococcus</taxon>
    </lineage>
</organism>
<feature type="domain" description="Radical SAM core" evidence="7">
    <location>
        <begin position="42"/>
        <end position="287"/>
    </location>
</feature>
<dbReference type="GO" id="GO:0003824">
    <property type="term" value="F:catalytic activity"/>
    <property type="evidence" value="ECO:0007669"/>
    <property type="project" value="InterPro"/>
</dbReference>
<dbReference type="PROSITE" id="PS51918">
    <property type="entry name" value="RADICAL_SAM"/>
    <property type="match status" value="1"/>
</dbReference>
<dbReference type="PANTHER" id="PTHR11135:SF0">
    <property type="entry name" value="ELONGATOR COMPLEX PROTEIN 3"/>
    <property type="match status" value="1"/>
</dbReference>
<dbReference type="NCBIfam" id="TIGR01210">
    <property type="entry name" value="archaeosine biosynthesis radical SAM protein RaSEA"/>
    <property type="match status" value="1"/>
</dbReference>
<keyword evidence="4" id="KW-0479">Metal-binding</keyword>
<evidence type="ECO:0000313" key="8">
    <source>
        <dbReference type="EMBL" id="ACX72811.1"/>
    </source>
</evidence>
<name>C9RGV9_METVM</name>
<dbReference type="GO" id="GO:0005737">
    <property type="term" value="C:cytoplasm"/>
    <property type="evidence" value="ECO:0007669"/>
    <property type="project" value="TreeGrafter"/>
</dbReference>
<dbReference type="eggNOG" id="arCOG01360">
    <property type="taxonomic scope" value="Archaea"/>
</dbReference>
<dbReference type="SMART" id="SM00729">
    <property type="entry name" value="Elp3"/>
    <property type="match status" value="1"/>
</dbReference>
<keyword evidence="5" id="KW-0408">Iron</keyword>
<reference evidence="8" key="1">
    <citation type="submission" date="2009-10" db="EMBL/GenBank/DDBJ databases">
        <title>Complete sequence of chromosome of Methanocaldococcus vulcanius M7.</title>
        <authorList>
            <consortium name="US DOE Joint Genome Institute"/>
            <person name="Lucas S."/>
            <person name="Copeland A."/>
            <person name="Lapidus A."/>
            <person name="Glavina del Rio T."/>
            <person name="Dalin E."/>
            <person name="Tice H."/>
            <person name="Bruce D."/>
            <person name="Goodwin L."/>
            <person name="Pitluck S."/>
            <person name="Lcollab F.I."/>
            <person name="Brettin T."/>
            <person name="Detter J.C."/>
            <person name="Han C."/>
            <person name="Tapia R."/>
            <person name="Kuske C.R."/>
            <person name="Schmutz J."/>
            <person name="Larimer F."/>
            <person name="Land M."/>
            <person name="Hauser L."/>
            <person name="Kyrpides N."/>
            <person name="Ovchinikova G."/>
            <person name="Sieprawska-Lupa M."/>
            <person name="Whitman W.B."/>
            <person name="Woyke T."/>
        </authorList>
    </citation>
    <scope>NUCLEOTIDE SEQUENCE [LARGE SCALE GENOMIC DNA]</scope>
    <source>
        <strain evidence="8">M7</strain>
    </source>
</reference>
<sequence length="368" mass="42730">MKKENYKDILKKIRESHLKRRKIKDKNRPIAVWMQDDIYRDFKIGKSLTIILRTEGCYYAKEGGCLMCSYLMDSSPEKLTAENIINQFDYAIEKYKDDLKNLRDFSVKIFTSGSFLDDREVPKKARAHIYKELSSFDNLKEIAIESRPEFITENRLSEIRDHLSTNVEIGVGIESFNEEIREKAINKGITMEDIIKAVELSKNYNIGIKAYLLIKPLFIREKEAILDSIHSAISCIKIGCSRISFCPATVHKGSVMEYFFNKNQYRPPFLWSILEILKEVKKTCPNSLIMCDTAGVGSERGAHNLKNCKCNKIIKNKLETFTLTQNIKILDYECDCKEVWRSYLEVEEKNIVPLGDETKLIKTLDYYS</sequence>
<dbReference type="InterPro" id="IPR058240">
    <property type="entry name" value="rSAM_sf"/>
</dbReference>
<dbReference type="AlphaFoldDB" id="C9RGV9"/>
<dbReference type="InterPro" id="IPR006638">
    <property type="entry name" value="Elp3/MiaA/NifB-like_rSAM"/>
</dbReference>
<dbReference type="InterPro" id="IPR007197">
    <property type="entry name" value="rSAM"/>
</dbReference>
<dbReference type="Pfam" id="PF04055">
    <property type="entry name" value="Radical_SAM"/>
    <property type="match status" value="1"/>
</dbReference>
<dbReference type="HOGENOM" id="CLU_060488_0_0_2"/>
<evidence type="ECO:0000259" key="7">
    <source>
        <dbReference type="PROSITE" id="PS51918"/>
    </source>
</evidence>
<dbReference type="SFLD" id="SFLDS00029">
    <property type="entry name" value="Radical_SAM"/>
    <property type="match status" value="1"/>
</dbReference>
<dbReference type="GeneID" id="8513290"/>
<evidence type="ECO:0000313" key="9">
    <source>
        <dbReference type="Proteomes" id="UP000002063"/>
    </source>
</evidence>
<dbReference type="GO" id="GO:0002926">
    <property type="term" value="P:tRNA wobble base 5-methoxycarbonylmethyl-2-thiouridinylation"/>
    <property type="evidence" value="ECO:0007669"/>
    <property type="project" value="TreeGrafter"/>
</dbReference>
<keyword evidence="3" id="KW-0949">S-adenosyl-L-methionine</keyword>
<dbReference type="PANTHER" id="PTHR11135">
    <property type="entry name" value="HISTONE ACETYLTRANSFERASE-RELATED"/>
    <property type="match status" value="1"/>
</dbReference>
<dbReference type="OrthoDB" id="105445at2157"/>
<proteinExistence type="predicted"/>
<dbReference type="KEGG" id="mvu:Metvu_0953"/>
<dbReference type="RefSeq" id="WP_015733031.1">
    <property type="nucleotide sequence ID" value="NC_013407.1"/>
</dbReference>
<protein>
    <submittedName>
        <fullName evidence="8">Radical SAM domain protein</fullName>
    </submittedName>
</protein>
<accession>C9RGV9</accession>
<evidence type="ECO:0000256" key="6">
    <source>
        <dbReference type="ARBA" id="ARBA00023014"/>
    </source>
</evidence>
<dbReference type="STRING" id="579137.Metvu_0953"/>
<evidence type="ECO:0000256" key="1">
    <source>
        <dbReference type="ARBA" id="ARBA00001966"/>
    </source>
</evidence>
<dbReference type="GO" id="GO:0046872">
    <property type="term" value="F:metal ion binding"/>
    <property type="evidence" value="ECO:0007669"/>
    <property type="project" value="UniProtKB-KW"/>
</dbReference>
<evidence type="ECO:0000256" key="5">
    <source>
        <dbReference type="ARBA" id="ARBA00023004"/>
    </source>
</evidence>
<dbReference type="Proteomes" id="UP000002063">
    <property type="component" value="Chromosome"/>
</dbReference>
<dbReference type="GO" id="GO:0051539">
    <property type="term" value="F:4 iron, 4 sulfur cluster binding"/>
    <property type="evidence" value="ECO:0007669"/>
    <property type="project" value="UniProtKB-KW"/>
</dbReference>